<evidence type="ECO:0000256" key="1">
    <source>
        <dbReference type="ARBA" id="ARBA00005986"/>
    </source>
</evidence>
<dbReference type="AlphaFoldDB" id="A0A9P4SCY9"/>
<dbReference type="InterPro" id="IPR011008">
    <property type="entry name" value="Dimeric_a/b-barrel"/>
</dbReference>
<dbReference type="Gene3D" id="3.30.70.100">
    <property type="match status" value="1"/>
</dbReference>
<gene>
    <name evidence="3" type="ORF">M501DRAFT_1015385</name>
</gene>
<sequence>MSTEQYIRVQVFVNRREGLSEEEFNRYWAHEHGPLATEWLRRCGIIKYTQYHTTSEHKALGKKMLDATGREALEFDGAADFYVQKYEDFESAFLDQEYQDKIRPDELKLIDMDTIRVTIGVEYIVIDEGKMVREHVRDFKY</sequence>
<comment type="caution">
    <text evidence="3">The sequence shown here is derived from an EMBL/GenBank/DDBJ whole genome shotgun (WGS) entry which is preliminary data.</text>
</comment>
<keyword evidence="4" id="KW-1185">Reference proteome</keyword>
<dbReference type="Pfam" id="PF07110">
    <property type="entry name" value="EthD"/>
    <property type="match status" value="1"/>
</dbReference>
<dbReference type="Proteomes" id="UP000799429">
    <property type="component" value="Unassembled WGS sequence"/>
</dbReference>
<comment type="similarity">
    <text evidence="1">Belongs to the tpcK family.</text>
</comment>
<organism evidence="3 4">
    <name type="scientific">Patellaria atrata CBS 101060</name>
    <dbReference type="NCBI Taxonomy" id="1346257"/>
    <lineage>
        <taxon>Eukaryota</taxon>
        <taxon>Fungi</taxon>
        <taxon>Dikarya</taxon>
        <taxon>Ascomycota</taxon>
        <taxon>Pezizomycotina</taxon>
        <taxon>Dothideomycetes</taxon>
        <taxon>Dothideomycetes incertae sedis</taxon>
        <taxon>Patellariales</taxon>
        <taxon>Patellariaceae</taxon>
        <taxon>Patellaria</taxon>
    </lineage>
</organism>
<name>A0A9P4SCY9_9PEZI</name>
<dbReference type="GO" id="GO:0016491">
    <property type="term" value="F:oxidoreductase activity"/>
    <property type="evidence" value="ECO:0007669"/>
    <property type="project" value="InterPro"/>
</dbReference>
<evidence type="ECO:0000313" key="4">
    <source>
        <dbReference type="Proteomes" id="UP000799429"/>
    </source>
</evidence>
<dbReference type="OrthoDB" id="3183782at2759"/>
<accession>A0A9P4SCY9</accession>
<dbReference type="SUPFAM" id="SSF54909">
    <property type="entry name" value="Dimeric alpha+beta barrel"/>
    <property type="match status" value="1"/>
</dbReference>
<feature type="domain" description="EthD" evidence="2">
    <location>
        <begin position="16"/>
        <end position="112"/>
    </location>
</feature>
<reference evidence="3" key="1">
    <citation type="journal article" date="2020" name="Stud. Mycol.">
        <title>101 Dothideomycetes genomes: a test case for predicting lifestyles and emergence of pathogens.</title>
        <authorList>
            <person name="Haridas S."/>
            <person name="Albert R."/>
            <person name="Binder M."/>
            <person name="Bloem J."/>
            <person name="Labutti K."/>
            <person name="Salamov A."/>
            <person name="Andreopoulos B."/>
            <person name="Baker S."/>
            <person name="Barry K."/>
            <person name="Bills G."/>
            <person name="Bluhm B."/>
            <person name="Cannon C."/>
            <person name="Castanera R."/>
            <person name="Culley D."/>
            <person name="Daum C."/>
            <person name="Ezra D."/>
            <person name="Gonzalez J."/>
            <person name="Henrissat B."/>
            <person name="Kuo A."/>
            <person name="Liang C."/>
            <person name="Lipzen A."/>
            <person name="Lutzoni F."/>
            <person name="Magnuson J."/>
            <person name="Mondo S."/>
            <person name="Nolan M."/>
            <person name="Ohm R."/>
            <person name="Pangilinan J."/>
            <person name="Park H.-J."/>
            <person name="Ramirez L."/>
            <person name="Alfaro M."/>
            <person name="Sun H."/>
            <person name="Tritt A."/>
            <person name="Yoshinaga Y."/>
            <person name="Zwiers L.-H."/>
            <person name="Turgeon B."/>
            <person name="Goodwin S."/>
            <person name="Spatafora J."/>
            <person name="Crous P."/>
            <person name="Grigoriev I."/>
        </authorList>
    </citation>
    <scope>NUCLEOTIDE SEQUENCE</scope>
    <source>
        <strain evidence="3">CBS 101060</strain>
    </source>
</reference>
<protein>
    <recommendedName>
        <fullName evidence="2">EthD domain-containing protein</fullName>
    </recommendedName>
</protein>
<proteinExistence type="inferred from homology"/>
<dbReference type="EMBL" id="MU006093">
    <property type="protein sequence ID" value="KAF2840325.1"/>
    <property type="molecule type" value="Genomic_DNA"/>
</dbReference>
<dbReference type="InterPro" id="IPR009799">
    <property type="entry name" value="EthD_dom"/>
</dbReference>
<evidence type="ECO:0000259" key="2">
    <source>
        <dbReference type="Pfam" id="PF07110"/>
    </source>
</evidence>
<evidence type="ECO:0000313" key="3">
    <source>
        <dbReference type="EMBL" id="KAF2840325.1"/>
    </source>
</evidence>